<dbReference type="PANTHER" id="PTHR33372:SF10">
    <property type="entry name" value="OS03G0137300 PROTEIN"/>
    <property type="match status" value="1"/>
</dbReference>
<accession>A0A9I9DNK1</accession>
<name>A0A9I9DNK1_CUCME</name>
<protein>
    <recommendedName>
        <fullName evidence="3">Protein CHAPERONE-LIKE PROTEIN OF POR1, chloroplastic</fullName>
    </recommendedName>
</protein>
<dbReference type="EnsemblPlants" id="MELO3C020831.2.1">
    <property type="protein sequence ID" value="MELO3C020831.2.1"/>
    <property type="gene ID" value="MELO3C020831.2"/>
</dbReference>
<evidence type="ECO:0008006" key="3">
    <source>
        <dbReference type="Google" id="ProtNLM"/>
    </source>
</evidence>
<organism evidence="2">
    <name type="scientific">Cucumis melo</name>
    <name type="common">Muskmelon</name>
    <dbReference type="NCBI Taxonomy" id="3656"/>
    <lineage>
        <taxon>Eukaryota</taxon>
        <taxon>Viridiplantae</taxon>
        <taxon>Streptophyta</taxon>
        <taxon>Embryophyta</taxon>
        <taxon>Tracheophyta</taxon>
        <taxon>Spermatophyta</taxon>
        <taxon>Magnoliopsida</taxon>
        <taxon>eudicotyledons</taxon>
        <taxon>Gunneridae</taxon>
        <taxon>Pentapetalae</taxon>
        <taxon>rosids</taxon>
        <taxon>fabids</taxon>
        <taxon>Cucurbitales</taxon>
        <taxon>Cucurbitaceae</taxon>
        <taxon>Benincaseae</taxon>
        <taxon>Cucumis</taxon>
    </lineage>
</organism>
<dbReference type="Gramene" id="MELO3C020831.2.1">
    <property type="protein sequence ID" value="MELO3C020831.2.1"/>
    <property type="gene ID" value="MELO3C020831.2"/>
</dbReference>
<dbReference type="Pfam" id="PF11833">
    <property type="entry name" value="CPP1-like"/>
    <property type="match status" value="1"/>
</dbReference>
<reference evidence="2" key="1">
    <citation type="submission" date="2023-03" db="UniProtKB">
        <authorList>
            <consortium name="EnsemblPlants"/>
        </authorList>
    </citation>
    <scope>IDENTIFICATION</scope>
</reference>
<feature type="compositionally biased region" description="Polar residues" evidence="1">
    <location>
        <begin position="26"/>
        <end position="38"/>
    </location>
</feature>
<dbReference type="InterPro" id="IPR021788">
    <property type="entry name" value="CPP1-like"/>
</dbReference>
<sequence length="425" mass="45737">MAATLSVRPNRPTAGSTFPRPPTFRRSGSTFPGRTASWSGGALPQRRAFTRTLLLPVQASSRADDSVPSEMSLENALKLLGVSEGASFDEILRAKNSILATCSDDKTIAQVEAAYDILLMQSLTRRRAGKVENNRIRFADVKPINSPSASSQWLQNMPISVETPSTGDLGIQAGVYGALAVLTCVNGASSSSSLPYAGADVPGLILAGSFGATLYFMTKKNVKLGKATVLTLGGLVAGAVVGSAVESWLQVDIVPFLGIHSPATVAVLQLQSHGILVRTVLDQILCDSVFTCPTTIMESKRIHEDKALQLPLMVPRVSELQANITRSNDNSLLYIEATYNNCPLRISKSTFLGFLPNDISFGQVPFRDFQLFSFGVAPPSVYLIELSYPLQNFSMQRQLVYQSQLWQIESNGGPCSPYGTADARP</sequence>
<dbReference type="GO" id="GO:0031969">
    <property type="term" value="C:chloroplast membrane"/>
    <property type="evidence" value="ECO:0007669"/>
    <property type="project" value="TreeGrafter"/>
</dbReference>
<proteinExistence type="predicted"/>
<dbReference type="PANTHER" id="PTHR33372">
    <property type="match status" value="1"/>
</dbReference>
<dbReference type="AlphaFoldDB" id="A0A9I9DNK1"/>
<evidence type="ECO:0000313" key="2">
    <source>
        <dbReference type="EnsemblPlants" id="MELO3C020831.2.1"/>
    </source>
</evidence>
<feature type="region of interest" description="Disordered" evidence="1">
    <location>
        <begin position="1"/>
        <end position="42"/>
    </location>
</feature>
<evidence type="ECO:0000256" key="1">
    <source>
        <dbReference type="SAM" id="MobiDB-lite"/>
    </source>
</evidence>